<comment type="caution">
    <text evidence="2">The sequence shown here is derived from an EMBL/GenBank/DDBJ whole genome shotgun (WGS) entry which is preliminary data.</text>
</comment>
<dbReference type="InterPro" id="IPR001810">
    <property type="entry name" value="F-box_dom"/>
</dbReference>
<dbReference type="PANTHER" id="PTHR31639:SF42">
    <property type="entry name" value="OS02G0160200 PROTEIN"/>
    <property type="match status" value="1"/>
</dbReference>
<dbReference type="AlphaFoldDB" id="A0A2G2ZWH8"/>
<sequence length="348" mass="40623">MYWRRATADILPECLVQKILSCLSFQEAAQMSILSKTWLQAWLAHANLEFRVHRCNDFETVDKVLVRYRDRKIPIDEFKFWNFSDFNSSQISALIHKWLGIAHQNCVKYLLYRDLSFSRSFYEEHKGVDVIRAPAHVVSIEYKGDKVPELKIATDQSNRLNNSKTIPHCSNLILNAEWFSKLSYSSEELEFVEYENLKSLEASCKRISDGLIKHLISTPHFLESLVLVTVASGKFNIFTVASGKFNICRCRSLRVLKIKSYQNIGLSDVLFRILNLHLKFAEESSKLNNFIRDTRGYNLNDVWFCGLRKFPSNSTSWRQVSLVFSKCNEINMKHLQLYHRVATPKWTF</sequence>
<dbReference type="PANTHER" id="PTHR31639">
    <property type="entry name" value="F-BOX PROTEIN-LIKE"/>
    <property type="match status" value="1"/>
</dbReference>
<proteinExistence type="predicted"/>
<dbReference type="OMA" id="TILSRTW"/>
<protein>
    <recommendedName>
        <fullName evidence="1">F-box domain-containing protein</fullName>
    </recommendedName>
</protein>
<keyword evidence="3" id="KW-1185">Reference proteome</keyword>
<accession>A0A2G2ZWH8</accession>
<dbReference type="Pfam" id="PF00646">
    <property type="entry name" value="F-box"/>
    <property type="match status" value="1"/>
</dbReference>
<name>A0A2G2ZWH8_CAPAN</name>
<dbReference type="EMBL" id="AYRZ02000003">
    <property type="protein sequence ID" value="PHT86350.1"/>
    <property type="molecule type" value="Genomic_DNA"/>
</dbReference>
<reference evidence="2 3" key="1">
    <citation type="journal article" date="2014" name="Nat. Genet.">
        <title>Genome sequence of the hot pepper provides insights into the evolution of pungency in Capsicum species.</title>
        <authorList>
            <person name="Kim S."/>
            <person name="Park M."/>
            <person name="Yeom S.I."/>
            <person name="Kim Y.M."/>
            <person name="Lee J.M."/>
            <person name="Lee H.A."/>
            <person name="Seo E."/>
            <person name="Choi J."/>
            <person name="Cheong K."/>
            <person name="Kim K.T."/>
            <person name="Jung K."/>
            <person name="Lee G.W."/>
            <person name="Oh S.K."/>
            <person name="Bae C."/>
            <person name="Kim S.B."/>
            <person name="Lee H.Y."/>
            <person name="Kim S.Y."/>
            <person name="Kim M.S."/>
            <person name="Kang B.C."/>
            <person name="Jo Y.D."/>
            <person name="Yang H.B."/>
            <person name="Jeong H.J."/>
            <person name="Kang W.H."/>
            <person name="Kwon J.K."/>
            <person name="Shin C."/>
            <person name="Lim J.Y."/>
            <person name="Park J.H."/>
            <person name="Huh J.H."/>
            <person name="Kim J.S."/>
            <person name="Kim B.D."/>
            <person name="Cohen O."/>
            <person name="Paran I."/>
            <person name="Suh M.C."/>
            <person name="Lee S.B."/>
            <person name="Kim Y.K."/>
            <person name="Shin Y."/>
            <person name="Noh S.J."/>
            <person name="Park J."/>
            <person name="Seo Y.S."/>
            <person name="Kwon S.Y."/>
            <person name="Kim H.A."/>
            <person name="Park J.M."/>
            <person name="Kim H.J."/>
            <person name="Choi S.B."/>
            <person name="Bosland P.W."/>
            <person name="Reeves G."/>
            <person name="Jo S.H."/>
            <person name="Lee B.W."/>
            <person name="Cho H.T."/>
            <person name="Choi H.S."/>
            <person name="Lee M.S."/>
            <person name="Yu Y."/>
            <person name="Do Choi Y."/>
            <person name="Park B.S."/>
            <person name="van Deynze A."/>
            <person name="Ashrafi H."/>
            <person name="Hill T."/>
            <person name="Kim W.T."/>
            <person name="Pai H.S."/>
            <person name="Ahn H.K."/>
            <person name="Yeam I."/>
            <person name="Giovannoni J.J."/>
            <person name="Rose J.K."/>
            <person name="Sorensen I."/>
            <person name="Lee S.J."/>
            <person name="Kim R.W."/>
            <person name="Choi I.Y."/>
            <person name="Choi B.S."/>
            <person name="Lim J.S."/>
            <person name="Lee Y.H."/>
            <person name="Choi D."/>
        </authorList>
    </citation>
    <scope>NUCLEOTIDE SEQUENCE [LARGE SCALE GENOMIC DNA]</scope>
    <source>
        <strain evidence="3">cv. CM334</strain>
    </source>
</reference>
<dbReference type="Proteomes" id="UP000222542">
    <property type="component" value="Unassembled WGS sequence"/>
</dbReference>
<dbReference type="SUPFAM" id="SSF81383">
    <property type="entry name" value="F-box domain"/>
    <property type="match status" value="1"/>
</dbReference>
<dbReference type="InterPro" id="IPR036047">
    <property type="entry name" value="F-box-like_dom_sf"/>
</dbReference>
<organism evidence="2 3">
    <name type="scientific">Capsicum annuum</name>
    <name type="common">Capsicum pepper</name>
    <dbReference type="NCBI Taxonomy" id="4072"/>
    <lineage>
        <taxon>Eukaryota</taxon>
        <taxon>Viridiplantae</taxon>
        <taxon>Streptophyta</taxon>
        <taxon>Embryophyta</taxon>
        <taxon>Tracheophyta</taxon>
        <taxon>Spermatophyta</taxon>
        <taxon>Magnoliopsida</taxon>
        <taxon>eudicotyledons</taxon>
        <taxon>Gunneridae</taxon>
        <taxon>Pentapetalae</taxon>
        <taxon>asterids</taxon>
        <taxon>lamiids</taxon>
        <taxon>Solanales</taxon>
        <taxon>Solanaceae</taxon>
        <taxon>Solanoideae</taxon>
        <taxon>Capsiceae</taxon>
        <taxon>Capsicum</taxon>
    </lineage>
</organism>
<evidence type="ECO:0000259" key="1">
    <source>
        <dbReference type="Pfam" id="PF00646"/>
    </source>
</evidence>
<reference evidence="2 3" key="2">
    <citation type="journal article" date="2017" name="Genome Biol.">
        <title>New reference genome sequences of hot pepper reveal the massive evolution of plant disease-resistance genes by retroduplication.</title>
        <authorList>
            <person name="Kim S."/>
            <person name="Park J."/>
            <person name="Yeom S.I."/>
            <person name="Kim Y.M."/>
            <person name="Seo E."/>
            <person name="Kim K.T."/>
            <person name="Kim M.S."/>
            <person name="Lee J.M."/>
            <person name="Cheong K."/>
            <person name="Shin H.S."/>
            <person name="Kim S.B."/>
            <person name="Han K."/>
            <person name="Lee J."/>
            <person name="Park M."/>
            <person name="Lee H.A."/>
            <person name="Lee H.Y."/>
            <person name="Lee Y."/>
            <person name="Oh S."/>
            <person name="Lee J.H."/>
            <person name="Choi E."/>
            <person name="Choi E."/>
            <person name="Lee S.E."/>
            <person name="Jeon J."/>
            <person name="Kim H."/>
            <person name="Choi G."/>
            <person name="Song H."/>
            <person name="Lee J."/>
            <person name="Lee S.C."/>
            <person name="Kwon J.K."/>
            <person name="Lee H.Y."/>
            <person name="Koo N."/>
            <person name="Hong Y."/>
            <person name="Kim R.W."/>
            <person name="Kang W.H."/>
            <person name="Huh J.H."/>
            <person name="Kang B.C."/>
            <person name="Yang T.J."/>
            <person name="Lee Y.H."/>
            <person name="Bennetzen J.L."/>
            <person name="Choi D."/>
        </authorList>
    </citation>
    <scope>NUCLEOTIDE SEQUENCE [LARGE SCALE GENOMIC DNA]</scope>
    <source>
        <strain evidence="3">cv. CM334</strain>
    </source>
</reference>
<evidence type="ECO:0000313" key="2">
    <source>
        <dbReference type="EMBL" id="PHT86350.1"/>
    </source>
</evidence>
<gene>
    <name evidence="2" type="ORF">T459_08456</name>
</gene>
<evidence type="ECO:0000313" key="3">
    <source>
        <dbReference type="Proteomes" id="UP000222542"/>
    </source>
</evidence>
<feature type="domain" description="F-box" evidence="1">
    <location>
        <begin position="11"/>
        <end position="42"/>
    </location>
</feature>
<dbReference type="Gramene" id="PHT86350">
    <property type="protein sequence ID" value="PHT86350"/>
    <property type="gene ID" value="T459_08456"/>
</dbReference>
<dbReference type="STRING" id="4072.A0A2G2ZWH8"/>